<reference evidence="8" key="1">
    <citation type="submission" date="2021-06" db="EMBL/GenBank/DDBJ databases">
        <title>44 bacteria genomes isolated from Dapeng, Shenzhen.</title>
        <authorList>
            <person name="Zheng W."/>
            <person name="Yu S."/>
            <person name="Huang Y."/>
        </authorList>
    </citation>
    <scope>NUCLEOTIDE SEQUENCE</scope>
    <source>
        <strain evidence="8">DP5N28-2</strain>
    </source>
</reference>
<dbReference type="HAMAP" id="MF_02225">
    <property type="entry name" value="CoaBC"/>
    <property type="match status" value="1"/>
</dbReference>
<gene>
    <name evidence="3 8" type="primary">coaBC</name>
    <name evidence="8" type="ORF">KUV50_05560</name>
</gene>
<dbReference type="Proteomes" id="UP000753961">
    <property type="component" value="Unassembled WGS sequence"/>
</dbReference>
<feature type="region of interest" description="Phosphopantothenoylcysteine decarboxylase" evidence="3">
    <location>
        <begin position="1"/>
        <end position="196"/>
    </location>
</feature>
<evidence type="ECO:0000256" key="1">
    <source>
        <dbReference type="ARBA" id="ARBA00022793"/>
    </source>
</evidence>
<keyword evidence="2 3" id="KW-0456">Lyase</keyword>
<dbReference type="SUPFAM" id="SSF102645">
    <property type="entry name" value="CoaB-like"/>
    <property type="match status" value="1"/>
</dbReference>
<feature type="binding site" evidence="3">
    <location>
        <position position="349"/>
    </location>
    <ligand>
        <name>CTP</name>
        <dbReference type="ChEBI" id="CHEBI:37563"/>
    </ligand>
</feature>
<feature type="domain" description="DNA/pantothenate metabolism flavoprotein C-terminal" evidence="7">
    <location>
        <begin position="194"/>
        <end position="402"/>
    </location>
</feature>
<dbReference type="Pfam" id="PF04127">
    <property type="entry name" value="DFP"/>
    <property type="match status" value="1"/>
</dbReference>
<proteinExistence type="inferred from homology"/>
<comment type="caution">
    <text evidence="3">Lacks conserved residue(s) required for the propagation of feature annotation.</text>
</comment>
<evidence type="ECO:0000256" key="5">
    <source>
        <dbReference type="SAM" id="Phobius"/>
    </source>
</evidence>
<feature type="binding site" evidence="3">
    <location>
        <position position="331"/>
    </location>
    <ligand>
        <name>CTP</name>
        <dbReference type="ChEBI" id="CHEBI:37563"/>
    </ligand>
</feature>
<dbReference type="GO" id="GO:0004632">
    <property type="term" value="F:phosphopantothenate--cysteine ligase activity"/>
    <property type="evidence" value="ECO:0007669"/>
    <property type="project" value="UniProtKB-UniRule"/>
</dbReference>
<dbReference type="EC" id="6.3.2.5" evidence="3"/>
<comment type="catalytic activity">
    <reaction evidence="3 4">
        <text>N-[(R)-4-phosphopantothenoyl]-L-cysteine + H(+) = (R)-4'-phosphopantetheine + CO2</text>
        <dbReference type="Rhea" id="RHEA:16793"/>
        <dbReference type="ChEBI" id="CHEBI:15378"/>
        <dbReference type="ChEBI" id="CHEBI:16526"/>
        <dbReference type="ChEBI" id="CHEBI:59458"/>
        <dbReference type="ChEBI" id="CHEBI:61723"/>
        <dbReference type="EC" id="4.1.1.36"/>
    </reaction>
</comment>
<dbReference type="InterPro" id="IPR003382">
    <property type="entry name" value="Flavoprotein"/>
</dbReference>
<evidence type="ECO:0000313" key="9">
    <source>
        <dbReference type="Proteomes" id="UP000753961"/>
    </source>
</evidence>
<dbReference type="GO" id="GO:0010181">
    <property type="term" value="F:FMN binding"/>
    <property type="evidence" value="ECO:0007669"/>
    <property type="project" value="UniProtKB-UniRule"/>
</dbReference>
<comment type="catalytic activity">
    <reaction evidence="3 4">
        <text>(R)-4'-phosphopantothenate + L-cysteine + CTP = N-[(R)-4-phosphopantothenoyl]-L-cysteine + CMP + diphosphate + H(+)</text>
        <dbReference type="Rhea" id="RHEA:19397"/>
        <dbReference type="ChEBI" id="CHEBI:10986"/>
        <dbReference type="ChEBI" id="CHEBI:15378"/>
        <dbReference type="ChEBI" id="CHEBI:33019"/>
        <dbReference type="ChEBI" id="CHEBI:35235"/>
        <dbReference type="ChEBI" id="CHEBI:37563"/>
        <dbReference type="ChEBI" id="CHEBI:59458"/>
        <dbReference type="ChEBI" id="CHEBI:60377"/>
        <dbReference type="EC" id="6.3.2.5"/>
    </reaction>
</comment>
<evidence type="ECO:0000259" key="7">
    <source>
        <dbReference type="Pfam" id="PF04127"/>
    </source>
</evidence>
<dbReference type="InterPro" id="IPR035929">
    <property type="entry name" value="CoaB-like_sf"/>
</dbReference>
<feature type="binding site" evidence="3">
    <location>
        <position position="345"/>
    </location>
    <ligand>
        <name>CTP</name>
        <dbReference type="ChEBI" id="CHEBI:37563"/>
    </ligand>
</feature>
<dbReference type="InterPro" id="IPR005252">
    <property type="entry name" value="CoaBC"/>
</dbReference>
<sequence>MVRLADLKNKKIIVGITGGIAAYKTLSFIRLLVRSGAQVRVIMTRSAKAFITPLSAATLSKNPVLQELTSGEDESAWNNHVELGLWADAMIIAPATANTLSKMVHGHCDNLMIATYLSARCPVLVAPAMDMDMWEHPSTQRNLQQLKQDLVHIIPAKHGELASGLTGTGRMAEPEELLVAIEETVTTPLPVIEKLHVLVTAGPTYEALDPVRFIGNWSSGKMGIAIAEQFYLRGAKVTLVQGPGPLSVRFSGIDTIRVTSANEMHDACQKVWTECQVGVFAAAVADYKPRQYHKEKIAKKESDFILELDRTPDIAAGLGGTKTSQQFIIGFAMETENEINNAQRKLNKKNMDLIVLNSLRDERSGFGTDTNKVTFISKQGHVEAKKLKTKVEVANDIVTYVSNNAPI</sequence>
<dbReference type="PANTHER" id="PTHR14359">
    <property type="entry name" value="HOMO-OLIGOMERIC FLAVIN CONTAINING CYS DECARBOXYLASE FAMILY"/>
    <property type="match status" value="1"/>
</dbReference>
<name>A0A953HN55_9BACT</name>
<protein>
    <recommendedName>
        <fullName evidence="3">Coenzyme A biosynthesis bifunctional protein CoaBC</fullName>
    </recommendedName>
    <alternativeName>
        <fullName evidence="3">DNA/pantothenate metabolism flavoprotein</fullName>
    </alternativeName>
    <alternativeName>
        <fullName evidence="3">Phosphopantothenoylcysteine synthetase/decarboxylase</fullName>
        <shortName evidence="3">PPCS-PPCDC</shortName>
    </alternativeName>
    <domain>
        <recommendedName>
            <fullName evidence="3">Phosphopantothenoylcysteine decarboxylase</fullName>
            <shortName evidence="3">PPC decarboxylase</shortName>
            <shortName evidence="3">PPC-DC</shortName>
            <ecNumber evidence="3">4.1.1.36</ecNumber>
        </recommendedName>
        <alternativeName>
            <fullName evidence="3">CoaC</fullName>
        </alternativeName>
    </domain>
    <domain>
        <recommendedName>
            <fullName evidence="3">Phosphopantothenate--cysteine ligase</fullName>
            <ecNumber evidence="3">6.3.2.5</ecNumber>
        </recommendedName>
        <alternativeName>
            <fullName evidence="3">CoaB</fullName>
        </alternativeName>
        <alternativeName>
            <fullName evidence="3">Phosphopantothenoylcysteine synthetase</fullName>
            <shortName evidence="3">PPC synthetase</shortName>
            <shortName evidence="3">PPC-S</shortName>
        </alternativeName>
    </domain>
</protein>
<dbReference type="Gene3D" id="3.40.50.1950">
    <property type="entry name" value="Flavin prenyltransferase-like"/>
    <property type="match status" value="1"/>
</dbReference>
<feature type="transmembrane region" description="Helical" evidence="5">
    <location>
        <begin position="12"/>
        <end position="33"/>
    </location>
</feature>
<feature type="region of interest" description="Phosphopantothenate--cysteine ligase" evidence="3">
    <location>
        <begin position="197"/>
        <end position="407"/>
    </location>
</feature>
<dbReference type="GO" id="GO:0071513">
    <property type="term" value="C:phosphopantothenoylcysteine decarboxylase complex"/>
    <property type="evidence" value="ECO:0007669"/>
    <property type="project" value="TreeGrafter"/>
</dbReference>
<dbReference type="Gene3D" id="3.40.50.10300">
    <property type="entry name" value="CoaB-like"/>
    <property type="match status" value="1"/>
</dbReference>
<dbReference type="NCBIfam" id="TIGR00521">
    <property type="entry name" value="coaBC_dfp"/>
    <property type="match status" value="1"/>
</dbReference>
<feature type="binding site" evidence="3">
    <location>
        <position position="286"/>
    </location>
    <ligand>
        <name>CTP</name>
        <dbReference type="ChEBI" id="CHEBI:37563"/>
    </ligand>
</feature>
<comment type="function">
    <text evidence="3">Catalyzes two sequential steps in the biosynthesis of coenzyme A. In the first step cysteine is conjugated to 4'-phosphopantothenate to form 4-phosphopantothenoylcysteine. In the second step the latter compound is decarboxylated to form 4'-phosphopantotheine.</text>
</comment>
<keyword evidence="3" id="KW-0511">Multifunctional enzyme</keyword>
<comment type="similarity">
    <text evidence="3 4">In the C-terminal section; belongs to the PPC synthetase family.</text>
</comment>
<organism evidence="8 9">
    <name type="scientific">Membranihabitans marinus</name>
    <dbReference type="NCBI Taxonomy" id="1227546"/>
    <lineage>
        <taxon>Bacteria</taxon>
        <taxon>Pseudomonadati</taxon>
        <taxon>Bacteroidota</taxon>
        <taxon>Saprospiria</taxon>
        <taxon>Saprospirales</taxon>
        <taxon>Saprospiraceae</taxon>
        <taxon>Membranihabitans</taxon>
    </lineage>
</organism>
<accession>A0A953HN55</accession>
<keyword evidence="1 3" id="KW-0210">Decarboxylase</keyword>
<keyword evidence="3 4" id="KW-0285">Flavoprotein</keyword>
<evidence type="ECO:0000259" key="6">
    <source>
        <dbReference type="Pfam" id="PF02441"/>
    </source>
</evidence>
<feature type="domain" description="Flavoprotein" evidence="6">
    <location>
        <begin position="10"/>
        <end position="179"/>
    </location>
</feature>
<comment type="function">
    <text evidence="4">Catalyzes two steps in the biosynthesis of coenzyme A. In the first step cysteine is conjugated to 4'-phosphopantothenate to form 4-phosphopantothenoylcysteine, in the latter compound is decarboxylated to form 4'-phosphopantotheine.</text>
</comment>
<keyword evidence="3" id="KW-0479">Metal-binding</keyword>
<dbReference type="RefSeq" id="WP_222579112.1">
    <property type="nucleotide sequence ID" value="NZ_JAHVHU010000005.1"/>
</dbReference>
<evidence type="ECO:0000256" key="2">
    <source>
        <dbReference type="ARBA" id="ARBA00023239"/>
    </source>
</evidence>
<dbReference type="AlphaFoldDB" id="A0A953HN55"/>
<comment type="caution">
    <text evidence="8">The sequence shown here is derived from an EMBL/GenBank/DDBJ whole genome shotgun (WGS) entry which is preliminary data.</text>
</comment>
<comment type="similarity">
    <text evidence="3 4">In the N-terminal section; belongs to the HFCD (homo-oligomeric flavin containing Cys decarboxylase) superfamily.</text>
</comment>
<dbReference type="GO" id="GO:0046872">
    <property type="term" value="F:metal ion binding"/>
    <property type="evidence" value="ECO:0007669"/>
    <property type="project" value="UniProtKB-KW"/>
</dbReference>
<dbReference type="InterPro" id="IPR036551">
    <property type="entry name" value="Flavin_trans-like"/>
</dbReference>
<keyword evidence="3" id="KW-0460">Magnesium</keyword>
<dbReference type="PANTHER" id="PTHR14359:SF6">
    <property type="entry name" value="PHOSPHOPANTOTHENOYLCYSTEINE DECARBOXYLASE"/>
    <property type="match status" value="1"/>
</dbReference>
<comment type="pathway">
    <text evidence="3 4">Cofactor biosynthesis; coenzyme A biosynthesis; CoA from (R)-pantothenate: step 2/5.</text>
</comment>
<keyword evidence="5" id="KW-0472">Membrane</keyword>
<evidence type="ECO:0000313" key="8">
    <source>
        <dbReference type="EMBL" id="MBY5957593.1"/>
    </source>
</evidence>
<keyword evidence="3 4" id="KW-0436">Ligase</keyword>
<comment type="cofactor">
    <cofactor evidence="3">
        <name>Mg(2+)</name>
        <dbReference type="ChEBI" id="CHEBI:18420"/>
    </cofactor>
</comment>
<dbReference type="GO" id="GO:0004633">
    <property type="term" value="F:phosphopantothenoylcysteine decarboxylase activity"/>
    <property type="evidence" value="ECO:0007669"/>
    <property type="project" value="UniProtKB-UniRule"/>
</dbReference>
<dbReference type="GO" id="GO:0015937">
    <property type="term" value="P:coenzyme A biosynthetic process"/>
    <property type="evidence" value="ECO:0007669"/>
    <property type="project" value="UniProtKB-UniRule"/>
</dbReference>
<keyword evidence="5" id="KW-1133">Transmembrane helix</keyword>
<dbReference type="SUPFAM" id="SSF52507">
    <property type="entry name" value="Homo-oligomeric flavin-containing Cys decarboxylases, HFCD"/>
    <property type="match status" value="1"/>
</dbReference>
<comment type="cofactor">
    <cofactor evidence="3">
        <name>FMN</name>
        <dbReference type="ChEBI" id="CHEBI:58210"/>
    </cofactor>
    <text evidence="3">Binds 1 FMN per subunit.</text>
</comment>
<dbReference type="Pfam" id="PF02441">
    <property type="entry name" value="Flavoprotein"/>
    <property type="match status" value="1"/>
</dbReference>
<comment type="pathway">
    <text evidence="3 4">Cofactor biosynthesis; coenzyme A biosynthesis; CoA from (R)-pantothenate: step 3/5.</text>
</comment>
<dbReference type="EMBL" id="JAHVHU010000005">
    <property type="protein sequence ID" value="MBY5957593.1"/>
    <property type="molecule type" value="Genomic_DNA"/>
</dbReference>
<dbReference type="InterPro" id="IPR007085">
    <property type="entry name" value="DNA/pantothenate-metab_flavo_C"/>
</dbReference>
<dbReference type="EC" id="4.1.1.36" evidence="3"/>
<feature type="binding site" evidence="3">
    <location>
        <position position="296"/>
    </location>
    <ligand>
        <name>CTP</name>
        <dbReference type="ChEBI" id="CHEBI:37563"/>
    </ligand>
</feature>
<keyword evidence="3 4" id="KW-0288">FMN</keyword>
<evidence type="ECO:0000256" key="4">
    <source>
        <dbReference type="RuleBase" id="RU364078"/>
    </source>
</evidence>
<evidence type="ECO:0000256" key="3">
    <source>
        <dbReference type="HAMAP-Rule" id="MF_02225"/>
    </source>
</evidence>
<dbReference type="GO" id="GO:0015941">
    <property type="term" value="P:pantothenate catabolic process"/>
    <property type="evidence" value="ECO:0007669"/>
    <property type="project" value="InterPro"/>
</dbReference>
<keyword evidence="5" id="KW-0812">Transmembrane</keyword>
<keyword evidence="9" id="KW-1185">Reference proteome</keyword>